<dbReference type="Proteomes" id="UP000190888">
    <property type="component" value="Unassembled WGS sequence"/>
</dbReference>
<evidence type="ECO:0000313" key="5">
    <source>
        <dbReference type="EMBL" id="SJZ45696.1"/>
    </source>
</evidence>
<dbReference type="Gene3D" id="2.60.40.1120">
    <property type="entry name" value="Carboxypeptidase-like, regulatory domain"/>
    <property type="match status" value="1"/>
</dbReference>
<reference evidence="5 6" key="1">
    <citation type="submission" date="2017-02" db="EMBL/GenBank/DDBJ databases">
        <authorList>
            <person name="Peterson S.W."/>
        </authorList>
    </citation>
    <scope>NUCLEOTIDE SEQUENCE [LARGE SCALE GENOMIC DNA]</scope>
    <source>
        <strain evidence="5 6">DSM 22335</strain>
    </source>
</reference>
<dbReference type="AlphaFoldDB" id="A0A1T4KTG6"/>
<keyword evidence="6" id="KW-1185">Reference proteome</keyword>
<keyword evidence="3" id="KW-0998">Cell outer membrane</keyword>
<dbReference type="PANTHER" id="PTHR40980">
    <property type="entry name" value="PLUG DOMAIN-CONTAINING PROTEIN"/>
    <property type="match status" value="1"/>
</dbReference>
<organism evidence="5 6">
    <name type="scientific">Sediminibacterium ginsengisoli</name>
    <dbReference type="NCBI Taxonomy" id="413434"/>
    <lineage>
        <taxon>Bacteria</taxon>
        <taxon>Pseudomonadati</taxon>
        <taxon>Bacteroidota</taxon>
        <taxon>Chitinophagia</taxon>
        <taxon>Chitinophagales</taxon>
        <taxon>Chitinophagaceae</taxon>
        <taxon>Sediminibacterium</taxon>
    </lineage>
</organism>
<dbReference type="Gene3D" id="2.40.170.20">
    <property type="entry name" value="TonB-dependent receptor, beta-barrel domain"/>
    <property type="match status" value="1"/>
</dbReference>
<dbReference type="SUPFAM" id="SSF49464">
    <property type="entry name" value="Carboxypeptidase regulatory domain-like"/>
    <property type="match status" value="1"/>
</dbReference>
<dbReference type="STRING" id="413434.SAMN04488132_102101"/>
<dbReference type="SUPFAM" id="SSF56935">
    <property type="entry name" value="Porins"/>
    <property type="match status" value="1"/>
</dbReference>
<evidence type="ECO:0000313" key="6">
    <source>
        <dbReference type="Proteomes" id="UP000190888"/>
    </source>
</evidence>
<feature type="domain" description="Outer membrane protein beta-barrel" evidence="4">
    <location>
        <begin position="478"/>
        <end position="871"/>
    </location>
</feature>
<evidence type="ECO:0000259" key="4">
    <source>
        <dbReference type="Pfam" id="PF14905"/>
    </source>
</evidence>
<dbReference type="OrthoDB" id="905812at2"/>
<keyword evidence="5" id="KW-0675">Receptor</keyword>
<accession>A0A1T4KTG6</accession>
<dbReference type="Pfam" id="PF14905">
    <property type="entry name" value="OMP_b-brl_3"/>
    <property type="match status" value="1"/>
</dbReference>
<proteinExistence type="predicted"/>
<dbReference type="GO" id="GO:0009279">
    <property type="term" value="C:cell outer membrane"/>
    <property type="evidence" value="ECO:0007669"/>
    <property type="project" value="UniProtKB-SubCell"/>
</dbReference>
<name>A0A1T4KTG6_9BACT</name>
<dbReference type="EMBL" id="FUWH01000002">
    <property type="protein sequence ID" value="SJZ45696.1"/>
    <property type="molecule type" value="Genomic_DNA"/>
</dbReference>
<evidence type="ECO:0000256" key="2">
    <source>
        <dbReference type="ARBA" id="ARBA00023136"/>
    </source>
</evidence>
<dbReference type="Pfam" id="PF13620">
    <property type="entry name" value="CarboxypepD_reg"/>
    <property type="match status" value="1"/>
</dbReference>
<dbReference type="InterPro" id="IPR036942">
    <property type="entry name" value="Beta-barrel_TonB_sf"/>
</dbReference>
<comment type="subcellular location">
    <subcellularLocation>
        <location evidence="1">Cell outer membrane</location>
    </subcellularLocation>
</comment>
<dbReference type="InterPro" id="IPR008969">
    <property type="entry name" value="CarboxyPept-like_regulatory"/>
</dbReference>
<dbReference type="InterPro" id="IPR041700">
    <property type="entry name" value="OMP_b-brl_3"/>
</dbReference>
<dbReference type="PANTHER" id="PTHR40980:SF4">
    <property type="entry name" value="TONB-DEPENDENT RECEPTOR-LIKE BETA-BARREL DOMAIN-CONTAINING PROTEIN"/>
    <property type="match status" value="1"/>
</dbReference>
<evidence type="ECO:0000256" key="1">
    <source>
        <dbReference type="ARBA" id="ARBA00004442"/>
    </source>
</evidence>
<keyword evidence="2" id="KW-0472">Membrane</keyword>
<protein>
    <submittedName>
        <fullName evidence="5">Outer membrane receptor proteins, mostly Fe transport</fullName>
    </submittedName>
</protein>
<evidence type="ECO:0000256" key="3">
    <source>
        <dbReference type="ARBA" id="ARBA00023237"/>
    </source>
</evidence>
<gene>
    <name evidence="5" type="ORF">SAMN04488132_102101</name>
</gene>
<sequence length="894" mass="101977">MIFSARRQYPVPVCYTLFIRMTRIRQLFFLLFLTGALLLSAGSLKAQDINTHRVRIGLKGENLLRAITEIEKQSSFRFYYRKAEVEAVKELTIPAENRTIAETMTLLLKNTSLSFRQVDNNIFIEKKQTEVFQVKGRVTGPAGQPIEFAAVSLYADQQLLKTGFTDTSGIFQLTATEKRKYRLHVSALGMDSADAIITIAEPVTVLQDVSLKLKEGQLKEVTITGNKPLLERKTDRLIYNVERSIVAQGGDGLDVLSSTPLIRVDENGNVFIAGKSSVAVMVNDRLIRLSGTELAAFIRSIRSENISRIEVITAPPAKYEAQGNSGLVNFVLKKNPYSGWSGYLTAGQTQATYSTYGVSGGLNYGAEKLTASLKLRGWNSQKNVDERYVIQGNSSSSSHDDRYDTDSTRGMYISLDYKPNERSNAGLVYDMGGSHSGMDIINNTDYYNGMIYTKSLTTGSQHRSRDRAQTLNAYYDLKLSKSKLSFAGNFYDNTPQNTVDFRTKDLSTDQTDTVRTLSSVHYRIYSGQADLTSDLKTIKLETGLKYTSFSNNSDIGYYDLVQGNYQQDPQRSNLFDYAEKNYAAYVSADKNWGKWSAKLGMRYEYAEVEGYSPSSGDRNKYKYGRFFPSAYLNWQISADHQLGVNYTKRIDRPNFRAVNPFRWYTNPYSYYSGNPQLQPSYNHNVEFNYIFRGKLAASLFYQRMVNGYDQLSFLSGLYEISTFENFYNQYNIGLQLNYTEIFFKRWELNSALSYQHVRAEANTFGVEAQSGSSLYYSLFNNIVLNKARTLILLVNYWQNLPQRDGNSYYKTRANLTIGIKASFWSKKLQVNFNVNDILRQYLSRGTNYYQDNVQTFNNYYDLRKSNLSLTWNFGNDKVKGANRKIDFSEKNRSQ</sequence>